<comment type="caution">
    <text evidence="1">The sequence shown here is derived from an EMBL/GenBank/DDBJ whole genome shotgun (WGS) entry which is preliminary data.</text>
</comment>
<evidence type="ECO:0000313" key="1">
    <source>
        <dbReference type="EMBL" id="EHC39984.1"/>
    </source>
</evidence>
<protein>
    <submittedName>
        <fullName evidence="1">Uncharacterized protein</fullName>
    </submittedName>
</protein>
<proteinExistence type="predicted"/>
<dbReference type="Proteomes" id="UP000004642">
    <property type="component" value="Unassembled WGS sequence"/>
</dbReference>
<accession>G5LNF8</accession>
<dbReference type="AlphaFoldDB" id="G5LNF8"/>
<reference evidence="1 2" key="1">
    <citation type="journal article" date="2011" name="BMC Genomics">
        <title>Genome sequencing reveals diversification of virulence factor content and possible host adaptation in distinct subpopulations of Salmonella enterica.</title>
        <authorList>
            <person name="den Bakker H.C."/>
            <person name="Moreno Switt A.I."/>
            <person name="Govoni G."/>
            <person name="Cummings C.A."/>
            <person name="Ranieri M.L."/>
            <person name="Degoricija L."/>
            <person name="Hoelzer K."/>
            <person name="Rodriguez-Rivera L.D."/>
            <person name="Brown S."/>
            <person name="Bolchacova E."/>
            <person name="Furtado M.R."/>
            <person name="Wiedmann M."/>
        </authorList>
    </citation>
    <scope>NUCLEOTIDE SEQUENCE [LARGE SCALE GENOMIC DNA]</scope>
    <source>
        <strain evidence="1 2">R6-377</strain>
    </source>
</reference>
<evidence type="ECO:0000313" key="2">
    <source>
        <dbReference type="Proteomes" id="UP000004642"/>
    </source>
</evidence>
<dbReference type="EMBL" id="AFCJ01000950">
    <property type="protein sequence ID" value="EHC39984.1"/>
    <property type="molecule type" value="Genomic_DNA"/>
</dbReference>
<sequence length="47" mass="5510">MDIKQLVNHRRDKRCFTAAAQPGYGKTQMPVYPTIDQRVEFSFKSLH</sequence>
<organism evidence="1 2">
    <name type="scientific">Salmonella enterica subsp. enterica serovar Alachua str. R6-377</name>
    <dbReference type="NCBI Taxonomy" id="913241"/>
    <lineage>
        <taxon>Bacteria</taxon>
        <taxon>Pseudomonadati</taxon>
        <taxon>Pseudomonadota</taxon>
        <taxon>Gammaproteobacteria</taxon>
        <taxon>Enterobacterales</taxon>
        <taxon>Enterobacteriaceae</taxon>
        <taxon>Salmonella</taxon>
    </lineage>
</organism>
<gene>
    <name evidence="1" type="ORF">LTSEALA_2178</name>
</gene>
<name>G5LNF8_SALET</name>